<keyword evidence="8" id="KW-1185">Reference proteome</keyword>
<comment type="caution">
    <text evidence="7">The sequence shown here is derived from an EMBL/GenBank/DDBJ whole genome shotgun (WGS) entry which is preliminary data.</text>
</comment>
<keyword evidence="5" id="KW-0862">Zinc</keyword>
<dbReference type="EMBL" id="NJIH01000003">
    <property type="protein sequence ID" value="OWT63682.1"/>
    <property type="molecule type" value="Genomic_DNA"/>
</dbReference>
<reference evidence="8" key="1">
    <citation type="submission" date="2017-06" db="EMBL/GenBank/DDBJ databases">
        <title>Herbaspirillum phytohormonus sp. nov., isolated from the root nodule of Robinia pseudoacacia in lead-zinc mine.</title>
        <authorList>
            <person name="Fan M."/>
            <person name="Lin Y."/>
        </authorList>
    </citation>
    <scope>NUCLEOTIDE SEQUENCE [LARGE SCALE GENOMIC DNA]</scope>
    <source>
        <strain evidence="8">SC-089</strain>
    </source>
</reference>
<dbReference type="InterPro" id="IPR036866">
    <property type="entry name" value="RibonucZ/Hydroxyglut_hydro"/>
</dbReference>
<evidence type="ECO:0000313" key="7">
    <source>
        <dbReference type="EMBL" id="OWT63682.1"/>
    </source>
</evidence>
<evidence type="ECO:0000256" key="1">
    <source>
        <dbReference type="ARBA" id="ARBA00001947"/>
    </source>
</evidence>
<organism evidence="7 8">
    <name type="scientific">Candidimonas nitroreducens</name>
    <dbReference type="NCBI Taxonomy" id="683354"/>
    <lineage>
        <taxon>Bacteria</taxon>
        <taxon>Pseudomonadati</taxon>
        <taxon>Pseudomonadota</taxon>
        <taxon>Betaproteobacteria</taxon>
        <taxon>Burkholderiales</taxon>
        <taxon>Alcaligenaceae</taxon>
        <taxon>Candidimonas</taxon>
    </lineage>
</organism>
<comment type="similarity">
    <text evidence="2">Belongs to the metallo-beta-lactamase superfamily.</text>
</comment>
<feature type="domain" description="Metallo-beta-lactamase" evidence="6">
    <location>
        <begin position="29"/>
        <end position="214"/>
    </location>
</feature>
<name>A0A225MRI7_9BURK</name>
<keyword evidence="4 7" id="KW-0378">Hydrolase</keyword>
<sequence length="258" mass="28128">MKLQADAYQIDILVQGYPGKSVCHGSLGWSTVALIRGDGHIAIVDTGPFGARGLVIEQLARHGLQPADVTDVVLTHAHYDHSVNWTMFPDAHIHIGESELAWSLGEPWGITPVPELYMRELARWPRLKKIADGAELFPGMSAHVAPGHTPGHMIFVLQTRDIDVIFTGDAAKNRAELISGTAFHTYDPAVSSESIALIKRLWSRRAANILVPGHDLPMIQEDGGVSYLGTRQAAVEAWFGETLDQTTAFSICLPPKAE</sequence>
<evidence type="ECO:0000256" key="2">
    <source>
        <dbReference type="ARBA" id="ARBA00007749"/>
    </source>
</evidence>
<keyword evidence="3" id="KW-0479">Metal-binding</keyword>
<protein>
    <submittedName>
        <fullName evidence="7">MBL fold hydrolase</fullName>
    </submittedName>
</protein>
<evidence type="ECO:0000256" key="4">
    <source>
        <dbReference type="ARBA" id="ARBA00022801"/>
    </source>
</evidence>
<gene>
    <name evidence="7" type="ORF">CEY11_05010</name>
</gene>
<dbReference type="PANTHER" id="PTHR42978:SF2">
    <property type="entry name" value="102 KBASES UNSTABLE REGION: FROM 1 TO 119443"/>
    <property type="match status" value="1"/>
</dbReference>
<dbReference type="GO" id="GO:0046872">
    <property type="term" value="F:metal ion binding"/>
    <property type="evidence" value="ECO:0007669"/>
    <property type="project" value="UniProtKB-KW"/>
</dbReference>
<dbReference type="SMART" id="SM00849">
    <property type="entry name" value="Lactamase_B"/>
    <property type="match status" value="1"/>
</dbReference>
<dbReference type="Proteomes" id="UP000214603">
    <property type="component" value="Unassembled WGS sequence"/>
</dbReference>
<proteinExistence type="inferred from homology"/>
<dbReference type="OrthoDB" id="9803916at2"/>
<dbReference type="SUPFAM" id="SSF56281">
    <property type="entry name" value="Metallo-hydrolase/oxidoreductase"/>
    <property type="match status" value="1"/>
</dbReference>
<evidence type="ECO:0000259" key="6">
    <source>
        <dbReference type="SMART" id="SM00849"/>
    </source>
</evidence>
<dbReference type="AlphaFoldDB" id="A0A225MRI7"/>
<dbReference type="PANTHER" id="PTHR42978">
    <property type="entry name" value="QUORUM-QUENCHING LACTONASE YTNP-RELATED-RELATED"/>
    <property type="match status" value="1"/>
</dbReference>
<dbReference type="RefSeq" id="WP_088602261.1">
    <property type="nucleotide sequence ID" value="NZ_NJIH01000003.1"/>
</dbReference>
<dbReference type="Pfam" id="PF00753">
    <property type="entry name" value="Lactamase_B"/>
    <property type="match status" value="1"/>
</dbReference>
<evidence type="ECO:0000313" key="8">
    <source>
        <dbReference type="Proteomes" id="UP000214603"/>
    </source>
</evidence>
<evidence type="ECO:0000256" key="5">
    <source>
        <dbReference type="ARBA" id="ARBA00022833"/>
    </source>
</evidence>
<dbReference type="InterPro" id="IPR051013">
    <property type="entry name" value="MBL_superfamily_lactonases"/>
</dbReference>
<dbReference type="GO" id="GO:0016787">
    <property type="term" value="F:hydrolase activity"/>
    <property type="evidence" value="ECO:0007669"/>
    <property type="project" value="UniProtKB-KW"/>
</dbReference>
<evidence type="ECO:0000256" key="3">
    <source>
        <dbReference type="ARBA" id="ARBA00022723"/>
    </source>
</evidence>
<dbReference type="InterPro" id="IPR001279">
    <property type="entry name" value="Metallo-B-lactamas"/>
</dbReference>
<comment type="cofactor">
    <cofactor evidence="1">
        <name>Zn(2+)</name>
        <dbReference type="ChEBI" id="CHEBI:29105"/>
    </cofactor>
</comment>
<accession>A0A225MRI7</accession>
<dbReference type="Gene3D" id="3.60.15.10">
    <property type="entry name" value="Ribonuclease Z/Hydroxyacylglutathione hydrolase-like"/>
    <property type="match status" value="1"/>
</dbReference>